<protein>
    <recommendedName>
        <fullName evidence="1">Transposase Tc1-like domain-containing protein</fullName>
    </recommendedName>
</protein>
<dbReference type="GO" id="GO:0003677">
    <property type="term" value="F:DNA binding"/>
    <property type="evidence" value="ECO:0007669"/>
    <property type="project" value="InterPro"/>
</dbReference>
<evidence type="ECO:0000313" key="3">
    <source>
        <dbReference type="Proteomes" id="UP000801492"/>
    </source>
</evidence>
<evidence type="ECO:0000259" key="1">
    <source>
        <dbReference type="Pfam" id="PF01498"/>
    </source>
</evidence>
<dbReference type="EMBL" id="VTPC01087847">
    <property type="protein sequence ID" value="KAF2886384.1"/>
    <property type="molecule type" value="Genomic_DNA"/>
</dbReference>
<comment type="caution">
    <text evidence="2">The sequence shown here is derived from an EMBL/GenBank/DDBJ whole genome shotgun (WGS) entry which is preliminary data.</text>
</comment>
<dbReference type="Pfam" id="PF01498">
    <property type="entry name" value="HTH_Tnp_Tc3_2"/>
    <property type="match status" value="1"/>
</dbReference>
<dbReference type="OrthoDB" id="25402at2759"/>
<feature type="domain" description="Transposase Tc1-like" evidence="1">
    <location>
        <begin position="2"/>
        <end position="56"/>
    </location>
</feature>
<name>A0A8K0CHI7_IGNLU</name>
<evidence type="ECO:0000313" key="2">
    <source>
        <dbReference type="EMBL" id="KAF2886384.1"/>
    </source>
</evidence>
<dbReference type="GO" id="GO:0015074">
    <property type="term" value="P:DNA integration"/>
    <property type="evidence" value="ECO:0007669"/>
    <property type="project" value="InterPro"/>
</dbReference>
<dbReference type="GO" id="GO:0006313">
    <property type="term" value="P:DNA transposition"/>
    <property type="evidence" value="ECO:0007669"/>
    <property type="project" value="InterPro"/>
</dbReference>
<organism evidence="2 3">
    <name type="scientific">Ignelater luminosus</name>
    <name type="common">Cucubano</name>
    <name type="synonym">Pyrophorus luminosus</name>
    <dbReference type="NCBI Taxonomy" id="2038154"/>
    <lineage>
        <taxon>Eukaryota</taxon>
        <taxon>Metazoa</taxon>
        <taxon>Ecdysozoa</taxon>
        <taxon>Arthropoda</taxon>
        <taxon>Hexapoda</taxon>
        <taxon>Insecta</taxon>
        <taxon>Pterygota</taxon>
        <taxon>Neoptera</taxon>
        <taxon>Endopterygota</taxon>
        <taxon>Coleoptera</taxon>
        <taxon>Polyphaga</taxon>
        <taxon>Elateriformia</taxon>
        <taxon>Elateroidea</taxon>
        <taxon>Elateridae</taxon>
        <taxon>Agrypninae</taxon>
        <taxon>Pyrophorini</taxon>
        <taxon>Ignelater</taxon>
    </lineage>
</organism>
<gene>
    <name evidence="2" type="ORF">ILUMI_19789</name>
</gene>
<accession>A0A8K0CHI7</accession>
<feature type="non-terminal residue" evidence="2">
    <location>
        <position position="203"/>
    </location>
</feature>
<dbReference type="InterPro" id="IPR036397">
    <property type="entry name" value="RNaseH_sf"/>
</dbReference>
<dbReference type="AlphaFoldDB" id="A0A8K0CHI7"/>
<sequence>MSKRNRRLTAPEITADLNSRREDPVTVSTIKRRLRKTDLFGSIAVKKPPLRAENKHESKFEIFGSKRRGYVRRSVGERISDECVVGTVKHGGGSLLVWDCFGNNKTGDLHRIAGTLNKKILEDHALPSGRRLIGRGFIFQQDNDRKNSSKLCKSFLSEKERRREIVVMAWLNPIELLWKELGRKVRKNVPKSHNHLWELLQAA</sequence>
<proteinExistence type="predicted"/>
<dbReference type="Gene3D" id="3.30.420.10">
    <property type="entry name" value="Ribonuclease H-like superfamily/Ribonuclease H"/>
    <property type="match status" value="1"/>
</dbReference>
<dbReference type="Proteomes" id="UP000801492">
    <property type="component" value="Unassembled WGS sequence"/>
</dbReference>
<keyword evidence="3" id="KW-1185">Reference proteome</keyword>
<reference evidence="2" key="1">
    <citation type="submission" date="2019-08" db="EMBL/GenBank/DDBJ databases">
        <title>The genome of the North American firefly Photinus pyralis.</title>
        <authorList>
            <consortium name="Photinus pyralis genome working group"/>
            <person name="Fallon T.R."/>
            <person name="Sander Lower S.E."/>
            <person name="Weng J.-K."/>
        </authorList>
    </citation>
    <scope>NUCLEOTIDE SEQUENCE</scope>
    <source>
        <strain evidence="2">TRF0915ILg1</strain>
        <tissue evidence="2">Whole body</tissue>
    </source>
</reference>
<dbReference type="InterPro" id="IPR002492">
    <property type="entry name" value="Transposase_Tc1-like"/>
</dbReference>